<keyword evidence="2" id="KW-1185">Reference proteome</keyword>
<dbReference type="AlphaFoldDB" id="A0A8I1DDH8"/>
<organism evidence="1 2">
    <name type="scientific">Thermoactinomyces intermedius</name>
    <dbReference type="NCBI Taxonomy" id="2024"/>
    <lineage>
        <taxon>Bacteria</taxon>
        <taxon>Bacillati</taxon>
        <taxon>Bacillota</taxon>
        <taxon>Bacilli</taxon>
        <taxon>Bacillales</taxon>
        <taxon>Thermoactinomycetaceae</taxon>
        <taxon>Thermoactinomyces</taxon>
    </lineage>
</organism>
<dbReference type="Proteomes" id="UP000633619">
    <property type="component" value="Unassembled WGS sequence"/>
</dbReference>
<proteinExistence type="predicted"/>
<dbReference type="EMBL" id="JAECVW010000001">
    <property type="protein sequence ID" value="MBH8593909.1"/>
    <property type="molecule type" value="Genomic_DNA"/>
</dbReference>
<evidence type="ECO:0000313" key="2">
    <source>
        <dbReference type="Proteomes" id="UP000633619"/>
    </source>
</evidence>
<sequence>MNLHALDQMEDWEKELDNIDWKTMLADIDRALMDNLAAELGFPSYQRLEQASERVVDDFYVAHLSDGRWVWWNPTTYAKEDPLYFENKQQIMEFIAKILKLEKKHLKRLEQGLDQVVQTKRCRCCEHEYNPFDPSRIDWDAEQEQAEFCSPECAMEYVMDEMKEDFTG</sequence>
<evidence type="ECO:0000313" key="1">
    <source>
        <dbReference type="EMBL" id="MBH8593909.1"/>
    </source>
</evidence>
<name>A0A8I1DDH8_THEIN</name>
<comment type="caution">
    <text evidence="1">The sequence shown here is derived from an EMBL/GenBank/DDBJ whole genome shotgun (WGS) entry which is preliminary data.</text>
</comment>
<reference evidence="1 2" key="1">
    <citation type="submission" date="2020-12" db="EMBL/GenBank/DDBJ databases">
        <title>WGS of Thermoactinomyces spp.</title>
        <authorList>
            <person name="Cheng K."/>
        </authorList>
    </citation>
    <scope>NUCLEOTIDE SEQUENCE [LARGE SCALE GENOMIC DNA]</scope>
    <source>
        <strain evidence="2">CICC 10671\DSM 43846</strain>
    </source>
</reference>
<accession>A0A8I1DDH8</accession>
<protein>
    <submittedName>
        <fullName evidence="1">Uncharacterized protein</fullName>
    </submittedName>
</protein>
<gene>
    <name evidence="1" type="ORF">I8U20_01035</name>
</gene>
<dbReference type="RefSeq" id="WP_181731033.1">
    <property type="nucleotide sequence ID" value="NZ_JACEIR010000001.1"/>
</dbReference>